<dbReference type="RefSeq" id="WP_226789973.1">
    <property type="nucleotide sequence ID" value="NZ_CP019062.1"/>
</dbReference>
<evidence type="ECO:0000313" key="2">
    <source>
        <dbReference type="Proteomes" id="UP000239197"/>
    </source>
</evidence>
<keyword evidence="2" id="KW-1185">Reference proteome</keyword>
<accession>A0A2L1URX9</accession>
<dbReference type="Pfam" id="PF07377">
    <property type="entry name" value="DUF1493"/>
    <property type="match status" value="1"/>
</dbReference>
<reference evidence="2" key="1">
    <citation type="submission" date="2017-01" db="EMBL/GenBank/DDBJ databases">
        <title>Genome sequence of Rouxiella sp. ERMR1:05.</title>
        <authorList>
            <person name="Kumar R."/>
            <person name="Singh D."/>
            <person name="Kumar S."/>
        </authorList>
    </citation>
    <scope>NUCLEOTIDE SEQUENCE [LARGE SCALE GENOMIC DNA]</scope>
    <source>
        <strain evidence="2">ERMR1:05</strain>
    </source>
</reference>
<proteinExistence type="predicted"/>
<dbReference type="KEGG" id="rox:BV494_12495"/>
<organism evidence="1 2">
    <name type="scientific">Rahnella sikkimica</name>
    <dbReference type="NCBI Taxonomy" id="1805933"/>
    <lineage>
        <taxon>Bacteria</taxon>
        <taxon>Pseudomonadati</taxon>
        <taxon>Pseudomonadota</taxon>
        <taxon>Gammaproteobacteria</taxon>
        <taxon>Enterobacterales</taxon>
        <taxon>Yersiniaceae</taxon>
        <taxon>Rahnella</taxon>
    </lineage>
</organism>
<gene>
    <name evidence="1" type="ORF">BV494_12495</name>
</gene>
<protein>
    <recommendedName>
        <fullName evidence="3">Cytoplasmic protein</fullName>
    </recommendedName>
</protein>
<name>A0A2L1URX9_9GAMM</name>
<dbReference type="AlphaFoldDB" id="A0A2L1URX9"/>
<sequence length="106" mass="13064">MAVILMIDENEILEYITENYSELKKPAQKDWTFQQYFNMLPEDIEDMLLDLFGRYNIDYSNFNLDDYFEPEWPVWLLWKKFQRKEYKPLTVEMIIESAKAGKWLYQ</sequence>
<dbReference type="EMBL" id="CP019062">
    <property type="protein sequence ID" value="AVF35695.1"/>
    <property type="molecule type" value="Genomic_DNA"/>
</dbReference>
<dbReference type="Proteomes" id="UP000239197">
    <property type="component" value="Chromosome"/>
</dbReference>
<dbReference type="InterPro" id="IPR010862">
    <property type="entry name" value="DUF1493"/>
</dbReference>
<evidence type="ECO:0000313" key="1">
    <source>
        <dbReference type="EMBL" id="AVF35695.1"/>
    </source>
</evidence>
<evidence type="ECO:0008006" key="3">
    <source>
        <dbReference type="Google" id="ProtNLM"/>
    </source>
</evidence>